<evidence type="ECO:0000313" key="3">
    <source>
        <dbReference type="Proteomes" id="UP000026960"/>
    </source>
</evidence>
<feature type="region of interest" description="Disordered" evidence="1">
    <location>
        <begin position="180"/>
        <end position="212"/>
    </location>
</feature>
<sequence>MDPNGSFPKNDGSSRKEAYLSPLHEALRGTTAVQGLGEYVGHNSSTTPPIISGPQETTILPSHNYSSYNPNMALAPPPFQLPHQQNFLTTPMGTYFDSSEQAHIMSTESPPVTSLLQGDPFAVVHAHLNTTGVLDNGPIFENSATSLLVPEVNSMPSVYPFPLQNIQPFISGTISQQQRLQSGSSSHVESFGPPYVPREQPEPIGGTKSVQVPAGRSGVVNERVYTCRHCPNATFSTPQAYGGHMSAHSKKDKKNMSSGPSSRG</sequence>
<dbReference type="EnsemblPlants" id="OBART01G16080.1">
    <property type="protein sequence ID" value="OBART01G16080.1"/>
    <property type="gene ID" value="OBART01G16080"/>
</dbReference>
<dbReference type="PaxDb" id="65489-OBART01G16080.1"/>
<protein>
    <recommendedName>
        <fullName evidence="4">C2H2-type domain-containing protein</fullName>
    </recommendedName>
</protein>
<accession>A0A0D3ENZ8</accession>
<name>A0A0D3ENZ8_9ORYZ</name>
<dbReference type="HOGENOM" id="CLU_092213_0_0_1"/>
<organism evidence="2">
    <name type="scientific">Oryza barthii</name>
    <dbReference type="NCBI Taxonomy" id="65489"/>
    <lineage>
        <taxon>Eukaryota</taxon>
        <taxon>Viridiplantae</taxon>
        <taxon>Streptophyta</taxon>
        <taxon>Embryophyta</taxon>
        <taxon>Tracheophyta</taxon>
        <taxon>Spermatophyta</taxon>
        <taxon>Magnoliopsida</taxon>
        <taxon>Liliopsida</taxon>
        <taxon>Poales</taxon>
        <taxon>Poaceae</taxon>
        <taxon>BOP clade</taxon>
        <taxon>Oryzoideae</taxon>
        <taxon>Oryzeae</taxon>
        <taxon>Oryzinae</taxon>
        <taxon>Oryza</taxon>
    </lineage>
</organism>
<proteinExistence type="predicted"/>
<reference evidence="2" key="2">
    <citation type="submission" date="2015-03" db="UniProtKB">
        <authorList>
            <consortium name="EnsemblPlants"/>
        </authorList>
    </citation>
    <scope>IDENTIFICATION</scope>
</reference>
<evidence type="ECO:0008006" key="4">
    <source>
        <dbReference type="Google" id="ProtNLM"/>
    </source>
</evidence>
<dbReference type="AlphaFoldDB" id="A0A0D3ENZ8"/>
<dbReference type="eggNOG" id="ENOG502R3MP">
    <property type="taxonomic scope" value="Eukaryota"/>
</dbReference>
<keyword evidence="3" id="KW-1185">Reference proteome</keyword>
<reference evidence="2" key="1">
    <citation type="journal article" date="2009" name="Rice">
        <title>De Novo Next Generation Sequencing of Plant Genomes.</title>
        <authorList>
            <person name="Rounsley S."/>
            <person name="Marri P.R."/>
            <person name="Yu Y."/>
            <person name="He R."/>
            <person name="Sisneros N."/>
            <person name="Goicoechea J.L."/>
            <person name="Lee S.J."/>
            <person name="Angelova A."/>
            <person name="Kudrna D."/>
            <person name="Luo M."/>
            <person name="Affourtit J."/>
            <person name="Desany B."/>
            <person name="Knight J."/>
            <person name="Niazi F."/>
            <person name="Egholm M."/>
            <person name="Wing R.A."/>
        </authorList>
    </citation>
    <scope>NUCLEOTIDE SEQUENCE [LARGE SCALE GENOMIC DNA]</scope>
    <source>
        <strain evidence="2">cv. IRGC 105608</strain>
    </source>
</reference>
<evidence type="ECO:0000256" key="1">
    <source>
        <dbReference type="SAM" id="MobiDB-lite"/>
    </source>
</evidence>
<feature type="region of interest" description="Disordered" evidence="1">
    <location>
        <begin position="236"/>
        <end position="264"/>
    </location>
</feature>
<dbReference type="Proteomes" id="UP000026960">
    <property type="component" value="Chromosome 1"/>
</dbReference>
<dbReference type="Gramene" id="OBART01G16080.1">
    <property type="protein sequence ID" value="OBART01G16080.1"/>
    <property type="gene ID" value="OBART01G16080"/>
</dbReference>
<evidence type="ECO:0000313" key="2">
    <source>
        <dbReference type="EnsemblPlants" id="OBART01G16080.1"/>
    </source>
</evidence>